<dbReference type="Proteomes" id="UP001057561">
    <property type="component" value="Chromosome"/>
</dbReference>
<reference evidence="1" key="1">
    <citation type="submission" date="2022-06" db="EMBL/GenBank/DDBJ databases">
        <title>Nostosin G and Spiroidesin B from the Cyanobacterium Dolichospermum sp. NIES-1697.</title>
        <authorList>
            <person name="Phan C.-S."/>
            <person name="Mehjabin J.J."/>
            <person name="Anas A.R.J."/>
            <person name="Hayasaka M."/>
            <person name="Onoki R."/>
            <person name="Wang J."/>
            <person name="Umezawa T."/>
            <person name="Washio K."/>
            <person name="Morikawa M."/>
            <person name="Okino T."/>
        </authorList>
    </citation>
    <scope>NUCLEOTIDE SEQUENCE</scope>
    <source>
        <strain evidence="1">NIES-1697</strain>
    </source>
</reference>
<name>A0ABY5LVL0_9CYAN</name>
<sequence>MIISNPVDKTANISLQKDTLLIELTAEESSSIVGGFTIRNDSGGTRRFYNLGANVPAQVQTLQPNTEGTYDGEYIIYNTSKTGFEPVLVKVDPTKTASFRQEGNGITVTTDTPILYKGSI</sequence>
<dbReference type="EMBL" id="CP099464">
    <property type="protein sequence ID" value="UUO14700.1"/>
    <property type="molecule type" value="Genomic_DNA"/>
</dbReference>
<gene>
    <name evidence="1" type="ORF">NG743_22150</name>
</gene>
<accession>A0ABY5LVL0</accession>
<evidence type="ECO:0000313" key="2">
    <source>
        <dbReference type="Proteomes" id="UP001057561"/>
    </source>
</evidence>
<keyword evidence="2" id="KW-1185">Reference proteome</keyword>
<proteinExistence type="predicted"/>
<dbReference type="RefSeq" id="WP_027401768.1">
    <property type="nucleotide sequence ID" value="NZ_CP099464.1"/>
</dbReference>
<organism evidence="1 2">
    <name type="scientific">Dolichospermum heterosporum TAC447</name>
    <dbReference type="NCBI Taxonomy" id="747523"/>
    <lineage>
        <taxon>Bacteria</taxon>
        <taxon>Bacillati</taxon>
        <taxon>Cyanobacteriota</taxon>
        <taxon>Cyanophyceae</taxon>
        <taxon>Nostocales</taxon>
        <taxon>Aphanizomenonaceae</taxon>
        <taxon>Dolichospermum</taxon>
        <taxon>Dolichospermum heterosporum</taxon>
    </lineage>
</organism>
<evidence type="ECO:0000313" key="1">
    <source>
        <dbReference type="EMBL" id="UUO14700.1"/>
    </source>
</evidence>
<protein>
    <submittedName>
        <fullName evidence="1">Uncharacterized protein</fullName>
    </submittedName>
</protein>